<dbReference type="Proteomes" id="UP000287033">
    <property type="component" value="Unassembled WGS sequence"/>
</dbReference>
<keyword evidence="1" id="KW-0175">Coiled coil</keyword>
<evidence type="ECO:0000313" key="3">
    <source>
        <dbReference type="EMBL" id="GCC31038.1"/>
    </source>
</evidence>
<keyword evidence="4" id="KW-1185">Reference proteome</keyword>
<evidence type="ECO:0000313" key="4">
    <source>
        <dbReference type="Proteomes" id="UP000287033"/>
    </source>
</evidence>
<feature type="coiled-coil region" evidence="1">
    <location>
        <begin position="91"/>
        <end position="161"/>
    </location>
</feature>
<accession>A0A401SKX8</accession>
<dbReference type="OrthoDB" id="6350415at2759"/>
<comment type="caution">
    <text evidence="3">The sequence shown here is derived from an EMBL/GenBank/DDBJ whole genome shotgun (WGS) entry which is preliminary data.</text>
</comment>
<reference evidence="3 4" key="1">
    <citation type="journal article" date="2018" name="Nat. Ecol. Evol.">
        <title>Shark genomes provide insights into elasmobranch evolution and the origin of vertebrates.</title>
        <authorList>
            <person name="Hara Y"/>
            <person name="Yamaguchi K"/>
            <person name="Onimaru K"/>
            <person name="Kadota M"/>
            <person name="Koyanagi M"/>
            <person name="Keeley SD"/>
            <person name="Tatsumi K"/>
            <person name="Tanaka K"/>
            <person name="Motone F"/>
            <person name="Kageyama Y"/>
            <person name="Nozu R"/>
            <person name="Adachi N"/>
            <person name="Nishimura O"/>
            <person name="Nakagawa R"/>
            <person name="Tanegashima C"/>
            <person name="Kiyatake I"/>
            <person name="Matsumoto R"/>
            <person name="Murakumo K"/>
            <person name="Nishida K"/>
            <person name="Terakita A"/>
            <person name="Kuratani S"/>
            <person name="Sato K"/>
            <person name="Hyodo S Kuraku.S."/>
        </authorList>
    </citation>
    <scope>NUCLEOTIDE SEQUENCE [LARGE SCALE GENOMIC DNA]</scope>
</reference>
<dbReference type="OMA" id="MSVNGRW"/>
<name>A0A401SKX8_CHIPU</name>
<feature type="region of interest" description="Disordered" evidence="2">
    <location>
        <begin position="1"/>
        <end position="26"/>
    </location>
</feature>
<feature type="compositionally biased region" description="Basic and acidic residues" evidence="2">
    <location>
        <begin position="1"/>
        <end position="11"/>
    </location>
</feature>
<evidence type="ECO:0000256" key="2">
    <source>
        <dbReference type="SAM" id="MobiDB-lite"/>
    </source>
</evidence>
<evidence type="ECO:0000256" key="1">
    <source>
        <dbReference type="SAM" id="Coils"/>
    </source>
</evidence>
<dbReference type="STRING" id="137246.A0A401SKX8"/>
<organism evidence="3 4">
    <name type="scientific">Chiloscyllium punctatum</name>
    <name type="common">Brownbanded bambooshark</name>
    <name type="synonym">Hemiscyllium punctatum</name>
    <dbReference type="NCBI Taxonomy" id="137246"/>
    <lineage>
        <taxon>Eukaryota</taxon>
        <taxon>Metazoa</taxon>
        <taxon>Chordata</taxon>
        <taxon>Craniata</taxon>
        <taxon>Vertebrata</taxon>
        <taxon>Chondrichthyes</taxon>
        <taxon>Elasmobranchii</taxon>
        <taxon>Galeomorphii</taxon>
        <taxon>Galeoidea</taxon>
        <taxon>Orectolobiformes</taxon>
        <taxon>Hemiscylliidae</taxon>
        <taxon>Chiloscyllium</taxon>
    </lineage>
</organism>
<dbReference type="EMBL" id="BEZZ01000337">
    <property type="protein sequence ID" value="GCC31038.1"/>
    <property type="molecule type" value="Genomic_DNA"/>
</dbReference>
<sequence length="192" mass="20930">MSVSGRWEKAGEAAGESGGLGGRVRTSTQLSGTAGDLVGRFGISDGVGTVSQPEMQELLGEFRALYQERLHQLEALNDGREETLGLKVQILQSYINDLSEQNDALVQAMEELEKEANRRVTSLVEDLQEVKIKLGSSEDALLNLQEENTNLKTEIYNLRAKPEYARADELSSVALRAMPTEHLSGSTATLPP</sequence>
<protein>
    <submittedName>
        <fullName evidence="3">Uncharacterized protein</fullName>
    </submittedName>
</protein>
<proteinExistence type="predicted"/>
<gene>
    <name evidence="3" type="ORF">chiPu_0009492</name>
</gene>
<dbReference type="AlphaFoldDB" id="A0A401SKX8"/>